<dbReference type="InterPro" id="IPR004556">
    <property type="entry name" value="HemK-like"/>
</dbReference>
<dbReference type="AlphaFoldDB" id="A0A5J4J4Y4"/>
<evidence type="ECO:0000259" key="6">
    <source>
        <dbReference type="Pfam" id="PF05175"/>
    </source>
</evidence>
<dbReference type="InterPro" id="IPR029063">
    <property type="entry name" value="SAM-dependent_MTases_sf"/>
</dbReference>
<dbReference type="CDD" id="cd02440">
    <property type="entry name" value="AdoMet_MTases"/>
    <property type="match status" value="1"/>
</dbReference>
<feature type="binding site" evidence="5">
    <location>
        <begin position="188"/>
        <end position="191"/>
    </location>
    <ligand>
        <name>substrate</name>
    </ligand>
</feature>
<feature type="binding site" evidence="5">
    <location>
        <position position="188"/>
    </location>
    <ligand>
        <name>S-adenosyl-L-methionine</name>
        <dbReference type="ChEBI" id="CHEBI:59789"/>
    </ligand>
</feature>
<keyword evidence="9" id="KW-1185">Reference proteome</keyword>
<comment type="caution">
    <text evidence="5">Lacks conserved residue(s) required for the propagation of feature annotation.</text>
</comment>
<dbReference type="NCBIfam" id="TIGR00536">
    <property type="entry name" value="hemK_fam"/>
    <property type="match status" value="1"/>
</dbReference>
<evidence type="ECO:0000259" key="7">
    <source>
        <dbReference type="Pfam" id="PF17827"/>
    </source>
</evidence>
<dbReference type="EMBL" id="BKCG01000011">
    <property type="protein sequence ID" value="GER60851.1"/>
    <property type="molecule type" value="Genomic_DNA"/>
</dbReference>
<dbReference type="Pfam" id="PF05175">
    <property type="entry name" value="MTS"/>
    <property type="match status" value="1"/>
</dbReference>
<dbReference type="InterPro" id="IPR019874">
    <property type="entry name" value="RF_methyltr_PrmC"/>
</dbReference>
<comment type="caution">
    <text evidence="8">The sequence shown here is derived from an EMBL/GenBank/DDBJ whole genome shotgun (WGS) entry which is preliminary data.</text>
</comment>
<dbReference type="InterPro" id="IPR050320">
    <property type="entry name" value="N5-glutamine_MTase"/>
</dbReference>
<reference evidence="8 9" key="1">
    <citation type="submission" date="2019-08" db="EMBL/GenBank/DDBJ databases">
        <title>Draft genome sequence of Ulvibacter marinus type strain NBRC 109484.</title>
        <authorList>
            <person name="Kawano K."/>
            <person name="Ushijima N."/>
            <person name="Kihara M."/>
            <person name="Itoh H."/>
        </authorList>
    </citation>
    <scope>NUCLEOTIDE SEQUENCE [LARGE SCALE GENOMIC DNA]</scope>
    <source>
        <strain evidence="8 9">NBRC 109484</strain>
    </source>
</reference>
<sequence length="283" mass="32663">MTFKDQRLAFAEILKEDYPPEEINSFFYILTEHYFHLNRFETHQKDDAIFPKEKELQFSEILKRLKEQEPIQYIIGETEFFGLPFKVTKDTLIPRPETEELVELVITEFRESTTSLKLLDIGTGSGCIAISLAKNLSNAIVSAIDISEEALKIAKENAQLNNVSVEFIKSDILQTSRLEESYDIIVSNPPYVRDLEKKLMQPNVLDFEPEGALFVRDDNPLIFYRSIAILAKNSLKPNGLLVFEINEYLALEMTQMLTDLGFTFILTKKDIFGKDRIIQCNFK</sequence>
<protein>
    <recommendedName>
        <fullName evidence="5">Release factor glutamine methyltransferase</fullName>
        <shortName evidence="5">RF MTase</shortName>
        <ecNumber evidence="5">2.1.1.297</ecNumber>
    </recommendedName>
    <alternativeName>
        <fullName evidence="5">N5-glutamine methyltransferase PrmC</fullName>
    </alternativeName>
    <alternativeName>
        <fullName evidence="5">Protein-(glutamine-N5) MTase PrmC</fullName>
    </alternativeName>
    <alternativeName>
        <fullName evidence="5">Protein-glutamine N-methyltransferase PrmC</fullName>
    </alternativeName>
</protein>
<dbReference type="HAMAP" id="MF_02126">
    <property type="entry name" value="RF_methyltr_PrmC"/>
    <property type="match status" value="1"/>
</dbReference>
<feature type="domain" description="Methyltransferase small" evidence="6">
    <location>
        <begin position="104"/>
        <end position="197"/>
    </location>
</feature>
<dbReference type="PANTHER" id="PTHR18895">
    <property type="entry name" value="HEMK METHYLTRANSFERASE"/>
    <property type="match status" value="1"/>
</dbReference>
<feature type="domain" description="Release factor glutamine methyltransferase N-terminal" evidence="7">
    <location>
        <begin position="13"/>
        <end position="76"/>
    </location>
</feature>
<evidence type="ECO:0000256" key="2">
    <source>
        <dbReference type="ARBA" id="ARBA00022679"/>
    </source>
</evidence>
<dbReference type="InterPro" id="IPR007848">
    <property type="entry name" value="Small_mtfrase_dom"/>
</dbReference>
<evidence type="ECO:0000313" key="8">
    <source>
        <dbReference type="EMBL" id="GER60851.1"/>
    </source>
</evidence>
<dbReference type="Pfam" id="PF17827">
    <property type="entry name" value="PrmC_N"/>
    <property type="match status" value="1"/>
</dbReference>
<dbReference type="Proteomes" id="UP000326509">
    <property type="component" value="Unassembled WGS sequence"/>
</dbReference>
<dbReference type="NCBIfam" id="TIGR03534">
    <property type="entry name" value="RF_mod_PrmC"/>
    <property type="match status" value="1"/>
</dbReference>
<dbReference type="GO" id="GO:0102559">
    <property type="term" value="F:peptide chain release factor N(5)-glutamine methyltransferase activity"/>
    <property type="evidence" value="ECO:0007669"/>
    <property type="project" value="UniProtKB-EC"/>
</dbReference>
<dbReference type="InterPro" id="IPR040758">
    <property type="entry name" value="PrmC_N"/>
</dbReference>
<evidence type="ECO:0000256" key="3">
    <source>
        <dbReference type="ARBA" id="ARBA00022691"/>
    </source>
</evidence>
<dbReference type="Gene3D" id="1.10.8.10">
    <property type="entry name" value="DNA helicase RuvA subunit, C-terminal domain"/>
    <property type="match status" value="1"/>
</dbReference>
<dbReference type="PANTHER" id="PTHR18895:SF74">
    <property type="entry name" value="MTRF1L RELEASE FACTOR GLUTAMINE METHYLTRANSFERASE"/>
    <property type="match status" value="1"/>
</dbReference>
<keyword evidence="3 5" id="KW-0949">S-adenosyl-L-methionine</keyword>
<gene>
    <name evidence="5 8" type="primary">prmC</name>
    <name evidence="8" type="ORF">ULMA_29590</name>
</gene>
<dbReference type="RefSeq" id="WP_151675278.1">
    <property type="nucleotide sequence ID" value="NZ_BKCG01000011.1"/>
</dbReference>
<comment type="function">
    <text evidence="5">Methylates the class 1 translation termination release factors RF1/PrfA and RF2/PrfB on the glutamine residue of the universally conserved GGQ motif.</text>
</comment>
<feature type="binding site" evidence="5">
    <location>
        <begin position="122"/>
        <end position="126"/>
    </location>
    <ligand>
        <name>S-adenosyl-L-methionine</name>
        <dbReference type="ChEBI" id="CHEBI:59789"/>
    </ligand>
</feature>
<comment type="similarity">
    <text evidence="5">Belongs to the protein N5-glutamine methyltransferase family. PrmC subfamily.</text>
</comment>
<keyword evidence="1 5" id="KW-0489">Methyltransferase</keyword>
<proteinExistence type="inferred from homology"/>
<comment type="catalytic activity">
    <reaction evidence="4 5">
        <text>L-glutaminyl-[peptide chain release factor] + S-adenosyl-L-methionine = N(5)-methyl-L-glutaminyl-[peptide chain release factor] + S-adenosyl-L-homocysteine + H(+)</text>
        <dbReference type="Rhea" id="RHEA:42896"/>
        <dbReference type="Rhea" id="RHEA-COMP:10271"/>
        <dbReference type="Rhea" id="RHEA-COMP:10272"/>
        <dbReference type="ChEBI" id="CHEBI:15378"/>
        <dbReference type="ChEBI" id="CHEBI:30011"/>
        <dbReference type="ChEBI" id="CHEBI:57856"/>
        <dbReference type="ChEBI" id="CHEBI:59789"/>
        <dbReference type="ChEBI" id="CHEBI:61891"/>
        <dbReference type="EC" id="2.1.1.297"/>
    </reaction>
</comment>
<evidence type="ECO:0000256" key="5">
    <source>
        <dbReference type="HAMAP-Rule" id="MF_02126"/>
    </source>
</evidence>
<dbReference type="EC" id="2.1.1.297" evidence="5"/>
<accession>A0A5J4J4Y4</accession>
<evidence type="ECO:0000313" key="9">
    <source>
        <dbReference type="Proteomes" id="UP000326509"/>
    </source>
</evidence>
<keyword evidence="2 5" id="KW-0808">Transferase</keyword>
<dbReference type="InterPro" id="IPR002052">
    <property type="entry name" value="DNA_methylase_N6_adenine_CS"/>
</dbReference>
<dbReference type="PROSITE" id="PS00092">
    <property type="entry name" value="N6_MTASE"/>
    <property type="match status" value="1"/>
</dbReference>
<dbReference type="OrthoDB" id="9800643at2"/>
<dbReference type="GO" id="GO:0003676">
    <property type="term" value="F:nucleic acid binding"/>
    <property type="evidence" value="ECO:0007669"/>
    <property type="project" value="InterPro"/>
</dbReference>
<evidence type="ECO:0000256" key="4">
    <source>
        <dbReference type="ARBA" id="ARBA00048391"/>
    </source>
</evidence>
<dbReference type="Gene3D" id="3.40.50.150">
    <property type="entry name" value="Vaccinia Virus protein VP39"/>
    <property type="match status" value="1"/>
</dbReference>
<name>A0A5J4J4Y4_9FLAO</name>
<organism evidence="8 9">
    <name type="scientific">Patiriisocius marinus</name>
    <dbReference type="NCBI Taxonomy" id="1397112"/>
    <lineage>
        <taxon>Bacteria</taxon>
        <taxon>Pseudomonadati</taxon>
        <taxon>Bacteroidota</taxon>
        <taxon>Flavobacteriia</taxon>
        <taxon>Flavobacteriales</taxon>
        <taxon>Flavobacteriaceae</taxon>
        <taxon>Patiriisocius</taxon>
    </lineage>
</organism>
<evidence type="ECO:0000256" key="1">
    <source>
        <dbReference type="ARBA" id="ARBA00022603"/>
    </source>
</evidence>
<dbReference type="GO" id="GO:0032259">
    <property type="term" value="P:methylation"/>
    <property type="evidence" value="ECO:0007669"/>
    <property type="project" value="UniProtKB-KW"/>
</dbReference>
<feature type="binding site" evidence="5">
    <location>
        <position position="145"/>
    </location>
    <ligand>
        <name>S-adenosyl-L-methionine</name>
        <dbReference type="ChEBI" id="CHEBI:59789"/>
    </ligand>
</feature>
<dbReference type="SUPFAM" id="SSF53335">
    <property type="entry name" value="S-adenosyl-L-methionine-dependent methyltransferases"/>
    <property type="match status" value="1"/>
</dbReference>